<name>A0A974RZH3_PERPY</name>
<dbReference type="GO" id="GO:0003676">
    <property type="term" value="F:nucleic acid binding"/>
    <property type="evidence" value="ECO:0007669"/>
    <property type="project" value="InterPro"/>
</dbReference>
<evidence type="ECO:0000259" key="1">
    <source>
        <dbReference type="Pfam" id="PF01368"/>
    </source>
</evidence>
<dbReference type="Pfam" id="PF01368">
    <property type="entry name" value="DHH"/>
    <property type="match status" value="1"/>
</dbReference>
<gene>
    <name evidence="3" type="ORF">I6J18_18505</name>
</gene>
<dbReference type="Gene3D" id="3.90.1640.10">
    <property type="entry name" value="inorganic pyrophosphatase (n-terminal core)"/>
    <property type="match status" value="1"/>
</dbReference>
<reference evidence="3 4" key="1">
    <citation type="submission" date="2021-01" db="EMBL/GenBank/DDBJ databases">
        <title>FDA dAtabase for Regulatory Grade micrObial Sequences (FDA-ARGOS): Supporting development and validation of Infectious Disease Dx tests.</title>
        <authorList>
            <person name="Nelson B."/>
            <person name="Plummer A."/>
            <person name="Tallon L."/>
            <person name="Sadzewicz L."/>
            <person name="Zhao X."/>
            <person name="Boylan J."/>
            <person name="Ott S."/>
            <person name="Bowen H."/>
            <person name="Vavikolanu K."/>
            <person name="Mehta A."/>
            <person name="Aluvathingal J."/>
            <person name="Nadendla S."/>
            <person name="Myers T."/>
            <person name="Yan Y."/>
            <person name="Sichtig H."/>
        </authorList>
    </citation>
    <scope>NUCLEOTIDE SEQUENCE [LARGE SCALE GENOMIC DNA]</scope>
    <source>
        <strain evidence="3 4">FDAARGOS_1161</strain>
    </source>
</reference>
<dbReference type="InterPro" id="IPR038763">
    <property type="entry name" value="DHH_sf"/>
</dbReference>
<dbReference type="Gene3D" id="3.10.310.30">
    <property type="match status" value="1"/>
</dbReference>
<dbReference type="InterPro" id="IPR001667">
    <property type="entry name" value="DDH_dom"/>
</dbReference>
<dbReference type="RefSeq" id="WP_040376506.1">
    <property type="nucleotide sequence ID" value="NZ_CP068053.1"/>
</dbReference>
<dbReference type="Proteomes" id="UP000595254">
    <property type="component" value="Chromosome"/>
</dbReference>
<organism evidence="3 4">
    <name type="scientific">Peribacillus psychrosaccharolyticus</name>
    <name type="common">Bacillus psychrosaccharolyticus</name>
    <dbReference type="NCBI Taxonomy" id="1407"/>
    <lineage>
        <taxon>Bacteria</taxon>
        <taxon>Bacillati</taxon>
        <taxon>Bacillota</taxon>
        <taxon>Bacilli</taxon>
        <taxon>Bacillales</taxon>
        <taxon>Bacillaceae</taxon>
        <taxon>Peribacillus</taxon>
    </lineage>
</organism>
<evidence type="ECO:0000313" key="4">
    <source>
        <dbReference type="Proteomes" id="UP000595254"/>
    </source>
</evidence>
<feature type="domain" description="DHHA1" evidence="2">
    <location>
        <begin position="227"/>
        <end position="310"/>
    </location>
</feature>
<dbReference type="KEGG" id="ppsr:I6J18_18505"/>
<evidence type="ECO:0000313" key="3">
    <source>
        <dbReference type="EMBL" id="QQS99561.1"/>
    </source>
</evidence>
<evidence type="ECO:0000259" key="2">
    <source>
        <dbReference type="Pfam" id="PF02272"/>
    </source>
</evidence>
<proteinExistence type="predicted"/>
<dbReference type="PANTHER" id="PTHR47618:SF1">
    <property type="entry name" value="BIFUNCTIONAL OLIGORIBONUCLEASE AND PAP PHOSPHATASE NRNA"/>
    <property type="match status" value="1"/>
</dbReference>
<accession>A0A974RZH3</accession>
<dbReference type="InterPro" id="IPR003156">
    <property type="entry name" value="DHHA1_dom"/>
</dbReference>
<dbReference type="PANTHER" id="PTHR47618">
    <property type="entry name" value="BIFUNCTIONAL OLIGORIBONUCLEASE AND PAP PHOSPHATASE NRNA"/>
    <property type="match status" value="1"/>
</dbReference>
<dbReference type="EMBL" id="CP068053">
    <property type="protein sequence ID" value="QQS99561.1"/>
    <property type="molecule type" value="Genomic_DNA"/>
</dbReference>
<feature type="domain" description="DDH" evidence="1">
    <location>
        <begin position="15"/>
        <end position="153"/>
    </location>
</feature>
<dbReference type="AlphaFoldDB" id="A0A974RZH3"/>
<dbReference type="InterPro" id="IPR051319">
    <property type="entry name" value="Oligoribo/pAp-PDE_c-di-AMP_PDE"/>
</dbReference>
<protein>
    <submittedName>
        <fullName evidence="3">Bifunctional oligoribonuclease/PAP phosphatase NrnA</fullName>
    </submittedName>
</protein>
<dbReference type="SUPFAM" id="SSF64182">
    <property type="entry name" value="DHH phosphoesterases"/>
    <property type="match status" value="1"/>
</dbReference>
<keyword evidence="4" id="KW-1185">Reference proteome</keyword>
<dbReference type="Pfam" id="PF02272">
    <property type="entry name" value="DHHA1"/>
    <property type="match status" value="1"/>
</dbReference>
<sequence length="318" mass="35808">MKALIIQEIKNYQTIIIHRHVRPDPDAYGSQGGLAEMLKVSFPEKTIYTVGEEEKSLNYLRRLDTISDETYQGALVIICDTANAERIDDTRYTLADKLIKIDHHPNEDRYGDLLWVDTNASSTSEMIYELYEYGKNSGLVLNDEAARLLFAGIVGDTGRFLYPSTTEKTLVYAGELVSYAFSRPQLFSQMYDVEENIIRLNGYVLQHFSILENGTGKMILTRDIMEQFGVTPAEASLLVSTLGSVKGIKAWVFFIEEEKEIRVRLRSKGPVINGIAKKYSGGGHPMAAGASIYSWAAADRVLEDLEEACANYRERFID</sequence>